<organism evidence="1 2">
    <name type="scientific">Arenimonas metalli CF5-1</name>
    <dbReference type="NCBI Taxonomy" id="1384056"/>
    <lineage>
        <taxon>Bacteria</taxon>
        <taxon>Pseudomonadati</taxon>
        <taxon>Pseudomonadota</taxon>
        <taxon>Gammaproteobacteria</taxon>
        <taxon>Lysobacterales</taxon>
        <taxon>Lysobacteraceae</taxon>
        <taxon>Arenimonas</taxon>
    </lineage>
</organism>
<comment type="caution">
    <text evidence="1">The sequence shown here is derived from an EMBL/GenBank/DDBJ whole genome shotgun (WGS) entry which is preliminary data.</text>
</comment>
<proteinExistence type="predicted"/>
<evidence type="ECO:0008006" key="3">
    <source>
        <dbReference type="Google" id="ProtNLM"/>
    </source>
</evidence>
<dbReference type="PANTHER" id="PTHR33361:SF2">
    <property type="entry name" value="DUF885 DOMAIN-CONTAINING PROTEIN"/>
    <property type="match status" value="1"/>
</dbReference>
<dbReference type="eggNOG" id="COG4805">
    <property type="taxonomic scope" value="Bacteria"/>
</dbReference>
<evidence type="ECO:0000313" key="2">
    <source>
        <dbReference type="Proteomes" id="UP000029393"/>
    </source>
</evidence>
<dbReference type="PATRIC" id="fig|1384056.3.peg.524"/>
<dbReference type="Pfam" id="PF05960">
    <property type="entry name" value="DUF885"/>
    <property type="match status" value="1"/>
</dbReference>
<protein>
    <recommendedName>
        <fullName evidence="3">DUF885 domain-containing protein</fullName>
    </recommendedName>
</protein>
<gene>
    <name evidence="1" type="ORF">N787_08320</name>
</gene>
<evidence type="ECO:0000313" key="1">
    <source>
        <dbReference type="EMBL" id="KFN47555.1"/>
    </source>
</evidence>
<dbReference type="OrthoDB" id="9769898at2"/>
<dbReference type="AlphaFoldDB" id="A0A091BT91"/>
<dbReference type="Proteomes" id="UP000029393">
    <property type="component" value="Unassembled WGS sequence"/>
</dbReference>
<sequence>MRTLIRWTAWLLLASLLALAALVLHTVYARPLKIDWFFERVFIEYAVDDPELLSSMRMLPPWADWFSDDLTDRSPARQQALQAKLRDDLATLREYDREALDEGRKLSYDMLEYFLASQAEGERFALHDYPLNQMFGVQSQLPTFLATQHPVASEGEARDYLARLRKIPVAAGQVMEGLEAREDAGILPPTFVVEKVLAEMRLFADAPAAENILYTSFREKLAKLPEAEMDATTREALLAEAQTAIVEAVQPAYRRYIAHYEALLPRTTGNHGVWALPDGAAFYAWQVKQNTTTDMTPAEIHAMGVSEVARIEAEMDAILVAEGLVEGSIGERVQQIAARPDQIYPDTDEGRAAILADFDKIIREIDAGIGDLFNVRPSAGVKVERIPVFREQTSAGAYYNAPAFDGSRPGVFYLNLRNTAEVARFGMRTLAYHEAIPGHHFQIALQQEMTGVPTFRKILPFTAFSEGWALYAERLAWEQGFQSQPLDNLGRLQAEMFRAVRLVVDTGMHDQRWTREEAIAYMRDKTGMPETDVVAEIERYLVMPGQALAYKVGMNRILAMREKARSALGPKFDARAFHDLVLGGGSMPMALLERRVDAWIGEQAAK</sequence>
<dbReference type="PANTHER" id="PTHR33361">
    <property type="entry name" value="GLR0591 PROTEIN"/>
    <property type="match status" value="1"/>
</dbReference>
<reference evidence="1 2" key="1">
    <citation type="submission" date="2013-09" db="EMBL/GenBank/DDBJ databases">
        <title>Genome sequencing of Arenimonas metalli.</title>
        <authorList>
            <person name="Chen F."/>
            <person name="Wang G."/>
        </authorList>
    </citation>
    <scope>NUCLEOTIDE SEQUENCE [LARGE SCALE GENOMIC DNA]</scope>
    <source>
        <strain evidence="1 2">CF5-1</strain>
    </source>
</reference>
<dbReference type="EMBL" id="AVCK01000009">
    <property type="protein sequence ID" value="KFN47555.1"/>
    <property type="molecule type" value="Genomic_DNA"/>
</dbReference>
<accession>A0A091BT91</accession>
<name>A0A091BT91_9GAMM</name>
<dbReference type="RefSeq" id="WP_034210592.1">
    <property type="nucleotide sequence ID" value="NZ_AVCK01000009.1"/>
</dbReference>
<keyword evidence="2" id="KW-1185">Reference proteome</keyword>
<dbReference type="STRING" id="1384056.N787_08320"/>
<dbReference type="InterPro" id="IPR010281">
    <property type="entry name" value="DUF885"/>
</dbReference>